<dbReference type="AlphaFoldDB" id="A0AAW1NTC2"/>
<dbReference type="InterPro" id="IPR005119">
    <property type="entry name" value="LysR_subst-bd"/>
</dbReference>
<feature type="compositionally biased region" description="Low complexity" evidence="7">
    <location>
        <begin position="833"/>
        <end position="858"/>
    </location>
</feature>
<dbReference type="PROSITE" id="PS50931">
    <property type="entry name" value="HTH_LYSR"/>
    <property type="match status" value="1"/>
</dbReference>
<dbReference type="Proteomes" id="UP001465755">
    <property type="component" value="Unassembled WGS sequence"/>
</dbReference>
<sequence>MRFGRLKASAHEERVSHQPSPGQLSVHHPASTASRLHRQWPWARPGTLPPAHVVGFQHLIVPTGSTTLLPDPTLARWKDTGATSPDGGNGEQPDAHSLYAFPFTLQQLVLFRGLCVAGSLEEASQTLDVTTNYLQTVLGRLEKELNIGLVAQKGRGKPIQPSAAGTLLLRYTERMMSLATDALAAARDLQEVRSGTMYVGASQTTGVYLLPKLIAKYREGHPAVTVHLQVENTRRCCLAVTRGEVDIAIVGGTIPHDLGHMLQVTHLQDEEVVLIVSKTHPDAGRGQIRKDHLQALKFVALHRSSTVQAIHTSLEEYGVNWRALPVVMEVNSVEAIKSAVESNLGVAFISRAAIEKELELGKLSVLTIEDAPLIRPLHCITDPGRYCSLAVQAFIRALFGLSVVTVSDSCFPQLLQGQHENGMSTLRSSGNGSSTNGSSNGSNGTARFPSLRGRAPHLHELSGKSWEDSQRDPSHLECSGAGPGHSSSLDPPDRLPFSLSQVAVFCLVARTGSFKSCALALSISQPAVSKSLQAFERAMGIALLQRGRHGPSMLTEAGQVVLSYCESLVAVANEAWRTLADFRSAHQGVVSLGASQTVATYVLPQLIAGFRRHNPQITLQMQVDRSRRVCESVARGETDVAIVGGEVPSELCDILQAVPYAQDELVLVVPRTHPLATQTAIDKDELYNLTFVTLNQGSSVQTAQEAALHQHGITWRTLNIDMEFNSVEAIKGAVEAGLGAAFISKAAIKKELQLGLLCSVEIHGVRLARTLSLIFAPKRSHTAAASKFMGDVFSLVPDKDGSLRFMLPPLPFRTTTPTPRPWAQGNGNGNGNGNSNRNGDASHSGSNGYSQSGSNGMGAVSRDAGISGDKSGQV</sequence>
<feature type="region of interest" description="Disordered" evidence="7">
    <location>
        <begin position="1"/>
        <end position="31"/>
    </location>
</feature>
<feature type="region of interest" description="Disordered" evidence="7">
    <location>
        <begin position="71"/>
        <end position="93"/>
    </location>
</feature>
<dbReference type="InterPro" id="IPR000847">
    <property type="entry name" value="LysR_HTH_N"/>
</dbReference>
<evidence type="ECO:0000256" key="3">
    <source>
        <dbReference type="ARBA" id="ARBA00018907"/>
    </source>
</evidence>
<feature type="compositionally biased region" description="Basic and acidic residues" evidence="7">
    <location>
        <begin position="463"/>
        <end position="475"/>
    </location>
</feature>
<dbReference type="InterPro" id="IPR036390">
    <property type="entry name" value="WH_DNA-bd_sf"/>
</dbReference>
<name>A0AAW1NTC2_9CHLO</name>
<evidence type="ECO:0000256" key="2">
    <source>
        <dbReference type="ARBA" id="ARBA00009437"/>
    </source>
</evidence>
<comment type="caution">
    <text evidence="9">The sequence shown here is derived from an EMBL/GenBank/DDBJ whole genome shotgun (WGS) entry which is preliminary data.</text>
</comment>
<dbReference type="Gene3D" id="1.10.10.10">
    <property type="entry name" value="Winged helix-like DNA-binding domain superfamily/Winged helix DNA-binding domain"/>
    <property type="match status" value="2"/>
</dbReference>
<feature type="region of interest" description="Disordered" evidence="7">
    <location>
        <begin position="807"/>
        <end position="874"/>
    </location>
</feature>
<dbReference type="GO" id="GO:0000976">
    <property type="term" value="F:transcription cis-regulatory region binding"/>
    <property type="evidence" value="ECO:0007669"/>
    <property type="project" value="TreeGrafter"/>
</dbReference>
<evidence type="ECO:0000256" key="6">
    <source>
        <dbReference type="ARBA" id="ARBA00023163"/>
    </source>
</evidence>
<accession>A0AAW1NTC2</accession>
<feature type="compositionally biased region" description="Low complexity" evidence="7">
    <location>
        <begin position="428"/>
        <end position="445"/>
    </location>
</feature>
<dbReference type="SUPFAM" id="SSF53850">
    <property type="entry name" value="Periplasmic binding protein-like II"/>
    <property type="match status" value="2"/>
</dbReference>
<keyword evidence="4" id="KW-0805">Transcription regulation</keyword>
<comment type="similarity">
    <text evidence="2">Belongs to the LysR transcriptional regulatory family.</text>
</comment>
<reference evidence="9 10" key="1">
    <citation type="journal article" date="2024" name="Nat. Commun.">
        <title>Phylogenomics reveals the evolutionary origins of lichenization in chlorophyte algae.</title>
        <authorList>
            <person name="Puginier C."/>
            <person name="Libourel C."/>
            <person name="Otte J."/>
            <person name="Skaloud P."/>
            <person name="Haon M."/>
            <person name="Grisel S."/>
            <person name="Petersen M."/>
            <person name="Berrin J.G."/>
            <person name="Delaux P.M."/>
            <person name="Dal Grande F."/>
            <person name="Keller J."/>
        </authorList>
    </citation>
    <scope>NUCLEOTIDE SEQUENCE [LARGE SCALE GENOMIC DNA]</scope>
    <source>
        <strain evidence="9 10">SAG 2036</strain>
    </source>
</reference>
<proteinExistence type="inferred from homology"/>
<dbReference type="SUPFAM" id="SSF46785">
    <property type="entry name" value="Winged helix' DNA-binding domain"/>
    <property type="match status" value="2"/>
</dbReference>
<evidence type="ECO:0000313" key="9">
    <source>
        <dbReference type="EMBL" id="KAK9794948.1"/>
    </source>
</evidence>
<keyword evidence="10" id="KW-1185">Reference proteome</keyword>
<dbReference type="Gene3D" id="3.40.190.290">
    <property type="match status" value="2"/>
</dbReference>
<feature type="domain" description="HTH lysR-type" evidence="8">
    <location>
        <begin position="497"/>
        <end position="555"/>
    </location>
</feature>
<keyword evidence="6" id="KW-0804">Transcription</keyword>
<evidence type="ECO:0000313" key="10">
    <source>
        <dbReference type="Proteomes" id="UP001465755"/>
    </source>
</evidence>
<feature type="region of interest" description="Disordered" evidence="7">
    <location>
        <begin position="463"/>
        <end position="492"/>
    </location>
</feature>
<dbReference type="PANTHER" id="PTHR30126:SF39">
    <property type="entry name" value="HTH-TYPE TRANSCRIPTIONAL REGULATOR CYSL"/>
    <property type="match status" value="1"/>
</dbReference>
<gene>
    <name evidence="9" type="ORF">WJX73_009475</name>
</gene>
<keyword evidence="5" id="KW-0238">DNA-binding</keyword>
<dbReference type="PANTHER" id="PTHR30126">
    <property type="entry name" value="HTH-TYPE TRANSCRIPTIONAL REGULATOR"/>
    <property type="match status" value="1"/>
</dbReference>
<evidence type="ECO:0000256" key="1">
    <source>
        <dbReference type="ARBA" id="ARBA00003782"/>
    </source>
</evidence>
<dbReference type="EMBL" id="JALJOQ010000133">
    <property type="protein sequence ID" value="KAK9794948.1"/>
    <property type="molecule type" value="Genomic_DNA"/>
</dbReference>
<evidence type="ECO:0000259" key="8">
    <source>
        <dbReference type="PROSITE" id="PS50931"/>
    </source>
</evidence>
<comment type="function">
    <text evidence="1">Trans-acting transcriptional regulator of RuBisCO genes (rbcL and rbcS) expression.</text>
</comment>
<dbReference type="Pfam" id="PF00126">
    <property type="entry name" value="HTH_1"/>
    <property type="match status" value="1"/>
</dbReference>
<dbReference type="CDD" id="cd08420">
    <property type="entry name" value="PBP2_CysL_like"/>
    <property type="match status" value="2"/>
</dbReference>
<feature type="region of interest" description="Disordered" evidence="7">
    <location>
        <begin position="421"/>
        <end position="451"/>
    </location>
</feature>
<dbReference type="GO" id="GO:0003700">
    <property type="term" value="F:DNA-binding transcription factor activity"/>
    <property type="evidence" value="ECO:0007669"/>
    <property type="project" value="InterPro"/>
</dbReference>
<protein>
    <recommendedName>
        <fullName evidence="3">Probable RuBisCO transcriptional regulator</fullName>
    </recommendedName>
</protein>
<dbReference type="InterPro" id="IPR036388">
    <property type="entry name" value="WH-like_DNA-bd_sf"/>
</dbReference>
<evidence type="ECO:0000256" key="4">
    <source>
        <dbReference type="ARBA" id="ARBA00023015"/>
    </source>
</evidence>
<evidence type="ECO:0000256" key="5">
    <source>
        <dbReference type="ARBA" id="ARBA00023125"/>
    </source>
</evidence>
<dbReference type="Pfam" id="PF03466">
    <property type="entry name" value="LysR_substrate"/>
    <property type="match status" value="2"/>
</dbReference>
<organism evidence="9 10">
    <name type="scientific">Symbiochloris irregularis</name>
    <dbReference type="NCBI Taxonomy" id="706552"/>
    <lineage>
        <taxon>Eukaryota</taxon>
        <taxon>Viridiplantae</taxon>
        <taxon>Chlorophyta</taxon>
        <taxon>core chlorophytes</taxon>
        <taxon>Trebouxiophyceae</taxon>
        <taxon>Trebouxiales</taxon>
        <taxon>Trebouxiaceae</taxon>
        <taxon>Symbiochloris</taxon>
    </lineage>
</organism>
<evidence type="ECO:0000256" key="7">
    <source>
        <dbReference type="SAM" id="MobiDB-lite"/>
    </source>
</evidence>